<dbReference type="InterPro" id="IPR011990">
    <property type="entry name" value="TPR-like_helical_dom_sf"/>
</dbReference>
<dbReference type="PROSITE" id="PS51782">
    <property type="entry name" value="LYSM"/>
    <property type="match status" value="1"/>
</dbReference>
<sequence length="292" mass="32314">MRSRRSLFSVFFCLCAALLLAAGCWRAESTAEVAEVDDPEYRKAKEMVRQGRTSEALATYDRVLVKRGLNNAPETHLDMAIIYQQQVRDYLTAIFHYQKYLAIMRNSPQSAMIKQRIDAAKRDYMSTLPGRPSLDLSGASPDYAETIKRLRAQNERLRADLAVAQAAAARVPINTTHQTTGRVVAAENPIIVTSQNTQFSQAAPVATQQPVAQPQGTAHAAPTTVSQPAPQPQQAAPARRHVVRQGDSLYNIARQHYGSARNAQVDAIVNANRDQLQSRNTPLRVGMELRIP</sequence>
<evidence type="ECO:0000259" key="3">
    <source>
        <dbReference type="PROSITE" id="PS51782"/>
    </source>
</evidence>
<feature type="chain" id="PRO_5015857826" description="LysM domain-containing protein" evidence="2">
    <location>
        <begin position="22"/>
        <end position="292"/>
    </location>
</feature>
<keyword evidence="2" id="KW-0732">Signal</keyword>
<organism evidence="4 5">
    <name type="scientific">Ereboglobus luteus</name>
    <dbReference type="NCBI Taxonomy" id="1796921"/>
    <lineage>
        <taxon>Bacteria</taxon>
        <taxon>Pseudomonadati</taxon>
        <taxon>Verrucomicrobiota</taxon>
        <taxon>Opitutia</taxon>
        <taxon>Opitutales</taxon>
        <taxon>Opitutaceae</taxon>
        <taxon>Ereboglobus</taxon>
    </lineage>
</organism>
<evidence type="ECO:0000313" key="5">
    <source>
        <dbReference type="Proteomes" id="UP000244896"/>
    </source>
</evidence>
<reference evidence="4 5" key="1">
    <citation type="journal article" date="2018" name="Syst. Appl. Microbiol.">
        <title>Ereboglobus luteus gen. nov. sp. nov. from cockroach guts, and new insights into the oxygen relationship of the genera Opitutus and Didymococcus (Verrucomicrobia: Opitutaceae).</title>
        <authorList>
            <person name="Tegtmeier D."/>
            <person name="Belitz A."/>
            <person name="Radek R."/>
            <person name="Heimerl T."/>
            <person name="Brune A."/>
        </authorList>
    </citation>
    <scope>NUCLEOTIDE SEQUENCE [LARGE SCALE GENOMIC DNA]</scope>
    <source>
        <strain evidence="4 5">Ho45</strain>
    </source>
</reference>
<dbReference type="InterPro" id="IPR018392">
    <property type="entry name" value="LysM"/>
</dbReference>
<dbReference type="Gene3D" id="1.25.40.10">
    <property type="entry name" value="Tetratricopeptide repeat domain"/>
    <property type="match status" value="1"/>
</dbReference>
<feature type="compositionally biased region" description="Low complexity" evidence="1">
    <location>
        <begin position="206"/>
        <end position="218"/>
    </location>
</feature>
<dbReference type="Pfam" id="PF01476">
    <property type="entry name" value="LysM"/>
    <property type="match status" value="1"/>
</dbReference>
<name>A0A2U8E260_9BACT</name>
<dbReference type="SMART" id="SM00257">
    <property type="entry name" value="LysM"/>
    <property type="match status" value="1"/>
</dbReference>
<dbReference type="KEGG" id="elut:CKA38_06570"/>
<dbReference type="EMBL" id="CP023004">
    <property type="protein sequence ID" value="AWI08957.1"/>
    <property type="molecule type" value="Genomic_DNA"/>
</dbReference>
<proteinExistence type="predicted"/>
<accession>A0A2U8E260</accession>
<dbReference type="SUPFAM" id="SSF48452">
    <property type="entry name" value="TPR-like"/>
    <property type="match status" value="1"/>
</dbReference>
<dbReference type="CDD" id="cd00118">
    <property type="entry name" value="LysM"/>
    <property type="match status" value="1"/>
</dbReference>
<keyword evidence="5" id="KW-1185">Reference proteome</keyword>
<evidence type="ECO:0000256" key="2">
    <source>
        <dbReference type="SAM" id="SignalP"/>
    </source>
</evidence>
<dbReference type="Gene3D" id="3.10.350.10">
    <property type="entry name" value="LysM domain"/>
    <property type="match status" value="1"/>
</dbReference>
<feature type="region of interest" description="Disordered" evidence="1">
    <location>
        <begin position="206"/>
        <end position="240"/>
    </location>
</feature>
<protein>
    <recommendedName>
        <fullName evidence="3">LysM domain-containing protein</fullName>
    </recommendedName>
</protein>
<evidence type="ECO:0000256" key="1">
    <source>
        <dbReference type="SAM" id="MobiDB-lite"/>
    </source>
</evidence>
<evidence type="ECO:0000313" key="4">
    <source>
        <dbReference type="EMBL" id="AWI08957.1"/>
    </source>
</evidence>
<dbReference type="Proteomes" id="UP000244896">
    <property type="component" value="Chromosome"/>
</dbReference>
<gene>
    <name evidence="4" type="ORF">CKA38_06570</name>
</gene>
<dbReference type="InterPro" id="IPR036779">
    <property type="entry name" value="LysM_dom_sf"/>
</dbReference>
<feature type="domain" description="LysM" evidence="3">
    <location>
        <begin position="239"/>
        <end position="291"/>
    </location>
</feature>
<dbReference type="AlphaFoldDB" id="A0A2U8E260"/>
<dbReference type="SUPFAM" id="SSF54106">
    <property type="entry name" value="LysM domain"/>
    <property type="match status" value="1"/>
</dbReference>
<dbReference type="OrthoDB" id="9816471at2"/>
<dbReference type="PROSITE" id="PS51257">
    <property type="entry name" value="PROKAR_LIPOPROTEIN"/>
    <property type="match status" value="1"/>
</dbReference>
<feature type="signal peptide" evidence="2">
    <location>
        <begin position="1"/>
        <end position="21"/>
    </location>
</feature>
<dbReference type="RefSeq" id="WP_108824768.1">
    <property type="nucleotide sequence ID" value="NZ_CP023004.1"/>
</dbReference>